<keyword evidence="4" id="KW-0547">Nucleotide-binding</keyword>
<keyword evidence="13" id="KW-1185">Reference proteome</keyword>
<dbReference type="PIRSF" id="PIRSF003128">
    <property type="entry name" value="RecN"/>
    <property type="match status" value="1"/>
</dbReference>
<dbReference type="InterPro" id="IPR003395">
    <property type="entry name" value="RecF/RecN/SMC_N"/>
</dbReference>
<evidence type="ECO:0000256" key="5">
    <source>
        <dbReference type="ARBA" id="ARBA00022763"/>
    </source>
</evidence>
<dbReference type="GO" id="GO:0009432">
    <property type="term" value="P:SOS response"/>
    <property type="evidence" value="ECO:0007669"/>
    <property type="project" value="TreeGrafter"/>
</dbReference>
<dbReference type="CDD" id="cd03241">
    <property type="entry name" value="ABC_RecN"/>
    <property type="match status" value="2"/>
</dbReference>
<evidence type="ECO:0000313" key="12">
    <source>
        <dbReference type="EMBL" id="SEP74509.1"/>
    </source>
</evidence>
<evidence type="ECO:0000256" key="9">
    <source>
        <dbReference type="PIRNR" id="PIRNR003128"/>
    </source>
</evidence>
<name>A0A1H9ACX2_9SPIR</name>
<keyword evidence="6" id="KW-0067">ATP-binding</keyword>
<dbReference type="Gene3D" id="3.40.50.300">
    <property type="entry name" value="P-loop containing nucleotide triphosphate hydrolases"/>
    <property type="match status" value="2"/>
</dbReference>
<dbReference type="PANTHER" id="PTHR11059:SF0">
    <property type="entry name" value="DNA REPAIR PROTEIN RECN"/>
    <property type="match status" value="1"/>
</dbReference>
<dbReference type="Pfam" id="PF02463">
    <property type="entry name" value="SMC_N"/>
    <property type="match status" value="1"/>
</dbReference>
<evidence type="ECO:0000256" key="4">
    <source>
        <dbReference type="ARBA" id="ARBA00022741"/>
    </source>
</evidence>
<evidence type="ECO:0000256" key="3">
    <source>
        <dbReference type="ARBA" id="ARBA00021315"/>
    </source>
</evidence>
<dbReference type="SUPFAM" id="SSF52540">
    <property type="entry name" value="P-loop containing nucleoside triphosphate hydrolases"/>
    <property type="match status" value="1"/>
</dbReference>
<dbReference type="GO" id="GO:0006310">
    <property type="term" value="P:DNA recombination"/>
    <property type="evidence" value="ECO:0007669"/>
    <property type="project" value="InterPro"/>
</dbReference>
<evidence type="ECO:0000256" key="1">
    <source>
        <dbReference type="ARBA" id="ARBA00003618"/>
    </source>
</evidence>
<dbReference type="STRING" id="163.SAMN04487775_10484"/>
<evidence type="ECO:0000256" key="2">
    <source>
        <dbReference type="ARBA" id="ARBA00009441"/>
    </source>
</evidence>
<dbReference type="Proteomes" id="UP000182360">
    <property type="component" value="Unassembled WGS sequence"/>
</dbReference>
<dbReference type="NCBIfam" id="TIGR00634">
    <property type="entry name" value="recN"/>
    <property type="match status" value="1"/>
</dbReference>
<dbReference type="InterPro" id="IPR027417">
    <property type="entry name" value="P-loop_NTPase"/>
</dbReference>
<dbReference type="FunFam" id="3.40.50.300:FF:000319">
    <property type="entry name" value="DNA repair protein RecN"/>
    <property type="match status" value="1"/>
</dbReference>
<dbReference type="GO" id="GO:0006281">
    <property type="term" value="P:DNA repair"/>
    <property type="evidence" value="ECO:0007669"/>
    <property type="project" value="UniProtKB-KW"/>
</dbReference>
<organism evidence="12 13">
    <name type="scientific">Treponema bryantii</name>
    <dbReference type="NCBI Taxonomy" id="163"/>
    <lineage>
        <taxon>Bacteria</taxon>
        <taxon>Pseudomonadati</taxon>
        <taxon>Spirochaetota</taxon>
        <taxon>Spirochaetia</taxon>
        <taxon>Spirochaetales</taxon>
        <taxon>Treponemataceae</taxon>
        <taxon>Treponema</taxon>
    </lineage>
</organism>
<gene>
    <name evidence="12" type="ORF">SAMN04487977_101291</name>
</gene>
<dbReference type="GO" id="GO:0005524">
    <property type="term" value="F:ATP binding"/>
    <property type="evidence" value="ECO:0007669"/>
    <property type="project" value="UniProtKB-KW"/>
</dbReference>
<sequence length="580" mass="63889">MLEDLTIKDFALIDSDYLEFTKGFTVLSGETGAGKSILIGALSFLLGGKADVQQIRVGKKEASVSGTFLLPTGLPVRTEYTDEDEPRNALEWLSFHGIEIENDRVLLRRIIRDTGKNGAWINDTPVTRGDLAQFSSFLVDIHGQHEHQSLMKVTEHRKYLDARAGITSDVEAFTAKYAVLVAKRKQLAQYNLSDSERLRKLDMMSFAVKEISEAKLKPGEDTALEEEQARLSSYEKIYSDADSIDQLLDGDENSVLGLLKRIRRDSMHITELDKSLSSLDERVEAAFYELSDIAGEFSSYKNKLVYDPSRLQTVEERLSLIYNLKKKYASSVNAPLSEVISYFEEAQKYIEENGDGNNKKDTLTAEIKVLEKEILTQAEKLSNARKSTASVLNSEVDEILSKLGMKGTSFTVQINQKAGSDVEQLCGPYGKDDIEFLISANPGNPPLPLAKIASGGELSRVMLALKTIFAKTDNVETLVFDEIDTGIGGEVAVAVGAHIKNLAKNKQIFCITHLASIAVYADNQIKIEKSVSGEITSSNVYPVEGEARVAEIARMLSGDSDTSQSLEHARSLLAKFSGGD</sequence>
<evidence type="ECO:0000256" key="6">
    <source>
        <dbReference type="ARBA" id="ARBA00022840"/>
    </source>
</evidence>
<evidence type="ECO:0000259" key="11">
    <source>
        <dbReference type="Pfam" id="PF02463"/>
    </source>
</evidence>
<evidence type="ECO:0000256" key="8">
    <source>
        <dbReference type="ARBA" id="ARBA00033408"/>
    </source>
</evidence>
<accession>A0A1H9ACX2</accession>
<dbReference type="InterPro" id="IPR004604">
    <property type="entry name" value="DNA_recomb/repair_RecN"/>
</dbReference>
<comment type="similarity">
    <text evidence="2 9">Belongs to the RecN family.</text>
</comment>
<keyword evidence="7 9" id="KW-0234">DNA repair</keyword>
<comment type="function">
    <text evidence="1 9">May be involved in recombinational repair of damaged DNA.</text>
</comment>
<dbReference type="RefSeq" id="WP_074640218.1">
    <property type="nucleotide sequence ID" value="NZ_FOFU01000001.1"/>
</dbReference>
<dbReference type="AlphaFoldDB" id="A0A1H9ACX2"/>
<dbReference type="EMBL" id="FOFU01000001">
    <property type="protein sequence ID" value="SEP74509.1"/>
    <property type="molecule type" value="Genomic_DNA"/>
</dbReference>
<protein>
    <recommendedName>
        <fullName evidence="3 9">DNA repair protein RecN</fullName>
    </recommendedName>
    <alternativeName>
        <fullName evidence="8 9">Recombination protein N</fullName>
    </alternativeName>
</protein>
<proteinExistence type="inferred from homology"/>
<keyword evidence="5 9" id="KW-0227">DNA damage</keyword>
<evidence type="ECO:0000256" key="10">
    <source>
        <dbReference type="SAM" id="Coils"/>
    </source>
</evidence>
<evidence type="ECO:0000256" key="7">
    <source>
        <dbReference type="ARBA" id="ARBA00023204"/>
    </source>
</evidence>
<feature type="domain" description="RecF/RecN/SMC N-terminal" evidence="11">
    <location>
        <begin position="2"/>
        <end position="532"/>
    </location>
</feature>
<dbReference type="OrthoDB" id="9806954at2"/>
<feature type="coiled-coil region" evidence="10">
    <location>
        <begin position="360"/>
        <end position="387"/>
    </location>
</feature>
<keyword evidence="10" id="KW-0175">Coiled coil</keyword>
<evidence type="ECO:0000313" key="13">
    <source>
        <dbReference type="Proteomes" id="UP000182360"/>
    </source>
</evidence>
<dbReference type="GO" id="GO:0043590">
    <property type="term" value="C:bacterial nucleoid"/>
    <property type="evidence" value="ECO:0007669"/>
    <property type="project" value="TreeGrafter"/>
</dbReference>
<reference evidence="12 13" key="1">
    <citation type="submission" date="2016-10" db="EMBL/GenBank/DDBJ databases">
        <authorList>
            <person name="de Groot N.N."/>
        </authorList>
    </citation>
    <scope>NUCLEOTIDE SEQUENCE [LARGE SCALE GENOMIC DNA]</scope>
    <source>
        <strain evidence="12 13">B25</strain>
    </source>
</reference>
<dbReference type="PANTHER" id="PTHR11059">
    <property type="entry name" value="DNA REPAIR PROTEIN RECN"/>
    <property type="match status" value="1"/>
</dbReference>